<name>A0AAV4F782_9GAST</name>
<reference evidence="1 2" key="1">
    <citation type="journal article" date="2021" name="Elife">
        <title>Chloroplast acquisition without the gene transfer in kleptoplastic sea slugs, Plakobranchus ocellatus.</title>
        <authorList>
            <person name="Maeda T."/>
            <person name="Takahashi S."/>
            <person name="Yoshida T."/>
            <person name="Shimamura S."/>
            <person name="Takaki Y."/>
            <person name="Nagai Y."/>
            <person name="Toyoda A."/>
            <person name="Suzuki Y."/>
            <person name="Arimoto A."/>
            <person name="Ishii H."/>
            <person name="Satoh N."/>
            <person name="Nishiyama T."/>
            <person name="Hasebe M."/>
            <person name="Maruyama T."/>
            <person name="Minagawa J."/>
            <person name="Obokata J."/>
            <person name="Shigenobu S."/>
        </authorList>
    </citation>
    <scope>NUCLEOTIDE SEQUENCE [LARGE SCALE GENOMIC DNA]</scope>
</reference>
<comment type="caution">
    <text evidence="1">The sequence shown here is derived from an EMBL/GenBank/DDBJ whole genome shotgun (WGS) entry which is preliminary data.</text>
</comment>
<evidence type="ECO:0000313" key="1">
    <source>
        <dbReference type="EMBL" id="GFR69223.1"/>
    </source>
</evidence>
<keyword evidence="2" id="KW-1185">Reference proteome</keyword>
<dbReference type="Proteomes" id="UP000762676">
    <property type="component" value="Unassembled WGS sequence"/>
</dbReference>
<dbReference type="EMBL" id="BMAT01007698">
    <property type="protein sequence ID" value="GFR69223.1"/>
    <property type="molecule type" value="Genomic_DNA"/>
</dbReference>
<gene>
    <name evidence="1" type="ORF">ElyMa_003751600</name>
</gene>
<organism evidence="1 2">
    <name type="scientific">Elysia marginata</name>
    <dbReference type="NCBI Taxonomy" id="1093978"/>
    <lineage>
        <taxon>Eukaryota</taxon>
        <taxon>Metazoa</taxon>
        <taxon>Spiralia</taxon>
        <taxon>Lophotrochozoa</taxon>
        <taxon>Mollusca</taxon>
        <taxon>Gastropoda</taxon>
        <taxon>Heterobranchia</taxon>
        <taxon>Euthyneura</taxon>
        <taxon>Panpulmonata</taxon>
        <taxon>Sacoglossa</taxon>
        <taxon>Placobranchoidea</taxon>
        <taxon>Plakobranchidae</taxon>
        <taxon>Elysia</taxon>
    </lineage>
</organism>
<protein>
    <submittedName>
        <fullName evidence="1">Uncharacterized protein</fullName>
    </submittedName>
</protein>
<sequence length="97" mass="11442">MRRAPSYYLNALWHKKKKILKKKPSQPQPKKSSLLWEIFNKKVKEKQHVASNIMTATELEVCRHFETVSISRDANPLDYWRDHCASLSRSQLSPEMC</sequence>
<accession>A0AAV4F782</accession>
<proteinExistence type="predicted"/>
<evidence type="ECO:0000313" key="2">
    <source>
        <dbReference type="Proteomes" id="UP000762676"/>
    </source>
</evidence>
<dbReference type="AlphaFoldDB" id="A0AAV4F782"/>